<dbReference type="EMBL" id="CP021744">
    <property type="protein sequence ID" value="ARZ71551.1"/>
    <property type="molecule type" value="Genomic_DNA"/>
</dbReference>
<protein>
    <submittedName>
        <fullName evidence="2">Uncharacterized protein</fullName>
    </submittedName>
</protein>
<name>A0A1Z2LBE8_9ACTN</name>
<dbReference type="KEGG" id="salj:SMD11_5975"/>
<evidence type="ECO:0000313" key="2">
    <source>
        <dbReference type="EMBL" id="ARZ71551.1"/>
    </source>
</evidence>
<accession>A0A1Z2LBE8</accession>
<evidence type="ECO:0000313" key="3">
    <source>
        <dbReference type="Proteomes" id="UP000195755"/>
    </source>
</evidence>
<sequence length="126" mass="13373">MLLVPDVLGDLALQRADAAVEAGFEHRAGLQPAQHGRQPLLPRVLLLDERVTAGQTGADGRVEVPLLGRRVPRQLAGRLLEEAFAPGVLDGGPVDPREQRLDHPVVGLQLGDDVRAGHGTVPSPRA</sequence>
<feature type="region of interest" description="Disordered" evidence="1">
    <location>
        <begin position="105"/>
        <end position="126"/>
    </location>
</feature>
<reference evidence="2 3" key="1">
    <citation type="submission" date="2017-06" db="EMBL/GenBank/DDBJ databases">
        <title>Streptomyces albireticuli Genome sequencing and assembly.</title>
        <authorList>
            <person name="Wang Y."/>
            <person name="Du B."/>
            <person name="Ding Y."/>
            <person name="Liu H."/>
            <person name="Hou Q."/>
            <person name="Liu K."/>
            <person name="Yao L."/>
            <person name="Wang C."/>
        </authorList>
    </citation>
    <scope>NUCLEOTIDE SEQUENCE [LARGE SCALE GENOMIC DNA]</scope>
    <source>
        <strain evidence="2 3">MDJK11</strain>
    </source>
</reference>
<gene>
    <name evidence="2" type="ORF">SMD11_5975</name>
</gene>
<proteinExistence type="predicted"/>
<organism evidence="2 3">
    <name type="scientific">Streptomyces albireticuli</name>
    <dbReference type="NCBI Taxonomy" id="1940"/>
    <lineage>
        <taxon>Bacteria</taxon>
        <taxon>Bacillati</taxon>
        <taxon>Actinomycetota</taxon>
        <taxon>Actinomycetes</taxon>
        <taxon>Kitasatosporales</taxon>
        <taxon>Streptomycetaceae</taxon>
        <taxon>Streptomyces</taxon>
    </lineage>
</organism>
<dbReference type="Proteomes" id="UP000195755">
    <property type="component" value="Chromosome"/>
</dbReference>
<evidence type="ECO:0000256" key="1">
    <source>
        <dbReference type="SAM" id="MobiDB-lite"/>
    </source>
</evidence>
<dbReference type="AlphaFoldDB" id="A0A1Z2LBE8"/>